<organism evidence="8 9">
    <name type="scientific">Antrihabitans cavernicola</name>
    <dbReference type="NCBI Taxonomy" id="2495913"/>
    <lineage>
        <taxon>Bacteria</taxon>
        <taxon>Bacillati</taxon>
        <taxon>Actinomycetota</taxon>
        <taxon>Actinomycetes</taxon>
        <taxon>Mycobacteriales</taxon>
        <taxon>Nocardiaceae</taxon>
        <taxon>Antrihabitans</taxon>
    </lineage>
</organism>
<evidence type="ECO:0000256" key="2">
    <source>
        <dbReference type="ARBA" id="ARBA00006679"/>
    </source>
</evidence>
<dbReference type="Proteomes" id="UP000322244">
    <property type="component" value="Unassembled WGS sequence"/>
</dbReference>
<dbReference type="GO" id="GO:0005886">
    <property type="term" value="C:plasma membrane"/>
    <property type="evidence" value="ECO:0007669"/>
    <property type="project" value="UniProtKB-SubCell"/>
</dbReference>
<dbReference type="PANTHER" id="PTHR33452">
    <property type="entry name" value="OXIDOREDUCTASE CATD-RELATED"/>
    <property type="match status" value="1"/>
</dbReference>
<protein>
    <submittedName>
        <fullName evidence="8">DoxX family protein</fullName>
    </submittedName>
</protein>
<evidence type="ECO:0000256" key="4">
    <source>
        <dbReference type="ARBA" id="ARBA00022692"/>
    </source>
</evidence>
<proteinExistence type="inferred from homology"/>
<dbReference type="InterPro" id="IPR051907">
    <property type="entry name" value="DoxX-like_oxidoreductase"/>
</dbReference>
<dbReference type="Pfam" id="PF07681">
    <property type="entry name" value="DoxX"/>
    <property type="match status" value="1"/>
</dbReference>
<feature type="transmembrane region" description="Helical" evidence="7">
    <location>
        <begin position="66"/>
        <end position="92"/>
    </location>
</feature>
<evidence type="ECO:0000256" key="7">
    <source>
        <dbReference type="SAM" id="Phobius"/>
    </source>
</evidence>
<dbReference type="InterPro" id="IPR032808">
    <property type="entry name" value="DoxX"/>
</dbReference>
<keyword evidence="4 7" id="KW-0812">Transmembrane</keyword>
<keyword evidence="9" id="KW-1185">Reference proteome</keyword>
<evidence type="ECO:0000256" key="5">
    <source>
        <dbReference type="ARBA" id="ARBA00022989"/>
    </source>
</evidence>
<evidence type="ECO:0000256" key="3">
    <source>
        <dbReference type="ARBA" id="ARBA00022475"/>
    </source>
</evidence>
<evidence type="ECO:0000313" key="9">
    <source>
        <dbReference type="Proteomes" id="UP000322244"/>
    </source>
</evidence>
<dbReference type="PANTHER" id="PTHR33452:SF1">
    <property type="entry name" value="INNER MEMBRANE PROTEIN YPHA-RELATED"/>
    <property type="match status" value="1"/>
</dbReference>
<evidence type="ECO:0000256" key="6">
    <source>
        <dbReference type="ARBA" id="ARBA00023136"/>
    </source>
</evidence>
<feature type="transmembrane region" description="Helical" evidence="7">
    <location>
        <begin position="9"/>
        <end position="28"/>
    </location>
</feature>
<dbReference type="EMBL" id="VLNY01000001">
    <property type="protein sequence ID" value="KAA0024479.1"/>
    <property type="molecule type" value="Genomic_DNA"/>
</dbReference>
<evidence type="ECO:0000256" key="1">
    <source>
        <dbReference type="ARBA" id="ARBA00004651"/>
    </source>
</evidence>
<reference evidence="8 9" key="1">
    <citation type="submission" date="2019-07" db="EMBL/GenBank/DDBJ databases">
        <title>Rhodococcus cavernicolus sp. nov., isolated from a cave.</title>
        <authorList>
            <person name="Lee S.D."/>
        </authorList>
    </citation>
    <scope>NUCLEOTIDE SEQUENCE [LARGE SCALE GENOMIC DNA]</scope>
    <source>
        <strain evidence="8 9">C1-24</strain>
    </source>
</reference>
<feature type="transmembrane region" description="Helical" evidence="7">
    <location>
        <begin position="104"/>
        <end position="128"/>
    </location>
</feature>
<evidence type="ECO:0000313" key="8">
    <source>
        <dbReference type="EMBL" id="KAA0024479.1"/>
    </source>
</evidence>
<comment type="subcellular location">
    <subcellularLocation>
        <location evidence="1">Cell membrane</location>
        <topology evidence="1">Multi-pass membrane protein</topology>
    </subcellularLocation>
</comment>
<comment type="caution">
    <text evidence="8">The sequence shown here is derived from an EMBL/GenBank/DDBJ whole genome shotgun (WGS) entry which is preliminary data.</text>
</comment>
<comment type="similarity">
    <text evidence="2">Belongs to the DoxX family.</text>
</comment>
<feature type="transmembrane region" description="Helical" evidence="7">
    <location>
        <begin position="40"/>
        <end position="59"/>
    </location>
</feature>
<name>A0A5A7SGA9_9NOCA</name>
<accession>A0A5A7SGA9</accession>
<dbReference type="AlphaFoldDB" id="A0A5A7SGA9"/>
<keyword evidence="3" id="KW-1003">Cell membrane</keyword>
<dbReference type="RefSeq" id="WP_149428254.1">
    <property type="nucleotide sequence ID" value="NZ_VLNY01000001.1"/>
</dbReference>
<keyword evidence="5 7" id="KW-1133">Transmembrane helix</keyword>
<gene>
    <name evidence="8" type="ORF">FOY51_00470</name>
</gene>
<keyword evidence="6 7" id="KW-0472">Membrane</keyword>
<sequence>MTSTTSRDIALLIARIGLGIVFIAHGWQKVVTNGLDATKTGFTGMGVPAPALSAYYAAFVELVGGAALILGVLTSIVSVLLLLDMVGAFFTVHIDKGIFVSDGGYELVLVLAIASLLLAAFGGGRFAVDALFRRKNSTRTTVTA</sequence>
<dbReference type="OrthoDB" id="1122432at2"/>